<reference evidence="1" key="1">
    <citation type="journal article" date="2020" name="Nature">
        <title>Giant virus diversity and host interactions through global metagenomics.</title>
        <authorList>
            <person name="Schulz F."/>
            <person name="Roux S."/>
            <person name="Paez-Espino D."/>
            <person name="Jungbluth S."/>
            <person name="Walsh D.A."/>
            <person name="Denef V.J."/>
            <person name="McMahon K.D."/>
            <person name="Konstantinidis K.T."/>
            <person name="Eloe-Fadrosh E.A."/>
            <person name="Kyrpides N.C."/>
            <person name="Woyke T."/>
        </authorList>
    </citation>
    <scope>NUCLEOTIDE SEQUENCE</scope>
    <source>
        <strain evidence="1">GVMAG-M-3300001351-8</strain>
    </source>
</reference>
<proteinExistence type="predicted"/>
<dbReference type="AlphaFoldDB" id="A0A6C0EKF4"/>
<sequence length="66" mass="7811">MSYSIHHICFKLYYIMKSNFKYNNSYLKLCYNTIVSICLYLGKVDIQGLGLPSYPIKRGFFPDYSH</sequence>
<accession>A0A6C0EKF4</accession>
<organism evidence="1">
    <name type="scientific">viral metagenome</name>
    <dbReference type="NCBI Taxonomy" id="1070528"/>
    <lineage>
        <taxon>unclassified sequences</taxon>
        <taxon>metagenomes</taxon>
        <taxon>organismal metagenomes</taxon>
    </lineage>
</organism>
<evidence type="ECO:0000313" key="1">
    <source>
        <dbReference type="EMBL" id="QHT28810.1"/>
    </source>
</evidence>
<protein>
    <submittedName>
        <fullName evidence="1">Uncharacterized protein</fullName>
    </submittedName>
</protein>
<name>A0A6C0EKF4_9ZZZZ</name>
<dbReference type="EMBL" id="MN738864">
    <property type="protein sequence ID" value="QHT28810.1"/>
    <property type="molecule type" value="Genomic_DNA"/>
</dbReference>